<name>A0A369K5N5_HYPMA</name>
<evidence type="ECO:0000313" key="2">
    <source>
        <dbReference type="Proteomes" id="UP000076154"/>
    </source>
</evidence>
<sequence>MAEQRSSLNVIWEFLGPAERLISSKAIDPTNSDLYLPTWFTVRPPSSSYRESQIQFQDTHLKTPLALSTLESLSRMRQVLDHDTV</sequence>
<accession>A0A369K5N5</accession>
<dbReference type="InParanoid" id="A0A369K5N5"/>
<evidence type="ECO:0000313" key="1">
    <source>
        <dbReference type="EMBL" id="RDB27104.1"/>
    </source>
</evidence>
<keyword evidence="2" id="KW-1185">Reference proteome</keyword>
<dbReference type="Proteomes" id="UP000076154">
    <property type="component" value="Unassembled WGS sequence"/>
</dbReference>
<gene>
    <name evidence="1" type="ORF">Hypma_005160</name>
</gene>
<reference evidence="1" key="1">
    <citation type="submission" date="2018-04" db="EMBL/GenBank/DDBJ databases">
        <title>Whole genome sequencing of Hypsizygus marmoreus.</title>
        <authorList>
            <person name="Choi I.-G."/>
            <person name="Min B."/>
            <person name="Kim J.-G."/>
            <person name="Kim S."/>
            <person name="Oh Y.-L."/>
            <person name="Kong W.-S."/>
            <person name="Park H."/>
            <person name="Jeong J."/>
            <person name="Song E.-S."/>
        </authorList>
    </citation>
    <scope>NUCLEOTIDE SEQUENCE [LARGE SCALE GENOMIC DNA]</scope>
    <source>
        <strain evidence="1">51987-8</strain>
    </source>
</reference>
<comment type="caution">
    <text evidence="1">The sequence shown here is derived from an EMBL/GenBank/DDBJ whole genome shotgun (WGS) entry which is preliminary data.</text>
</comment>
<protein>
    <submittedName>
        <fullName evidence="1">Uncharacterized protein</fullName>
    </submittedName>
</protein>
<organism evidence="1 2">
    <name type="scientific">Hypsizygus marmoreus</name>
    <name type="common">White beech mushroom</name>
    <name type="synonym">Agaricus marmoreus</name>
    <dbReference type="NCBI Taxonomy" id="39966"/>
    <lineage>
        <taxon>Eukaryota</taxon>
        <taxon>Fungi</taxon>
        <taxon>Dikarya</taxon>
        <taxon>Basidiomycota</taxon>
        <taxon>Agaricomycotina</taxon>
        <taxon>Agaricomycetes</taxon>
        <taxon>Agaricomycetidae</taxon>
        <taxon>Agaricales</taxon>
        <taxon>Tricholomatineae</taxon>
        <taxon>Lyophyllaceae</taxon>
        <taxon>Hypsizygus</taxon>
    </lineage>
</organism>
<dbReference type="EMBL" id="LUEZ02000021">
    <property type="protein sequence ID" value="RDB27104.1"/>
    <property type="molecule type" value="Genomic_DNA"/>
</dbReference>
<dbReference type="AlphaFoldDB" id="A0A369K5N5"/>
<proteinExistence type="predicted"/>